<protein>
    <submittedName>
        <fullName evidence="2">Predicted protein</fullName>
    </submittedName>
</protein>
<accession>D7MU73</accession>
<keyword evidence="1" id="KW-1133">Transmembrane helix</keyword>
<keyword evidence="3" id="KW-1185">Reference proteome</keyword>
<reference evidence="3" key="1">
    <citation type="journal article" date="2011" name="Nat. Genet.">
        <title>The Arabidopsis lyrata genome sequence and the basis of rapid genome size change.</title>
        <authorList>
            <person name="Hu T.T."/>
            <person name="Pattyn P."/>
            <person name="Bakker E.G."/>
            <person name="Cao J."/>
            <person name="Cheng J.-F."/>
            <person name="Clark R.M."/>
            <person name="Fahlgren N."/>
            <person name="Fawcett J.A."/>
            <person name="Grimwood J."/>
            <person name="Gundlach H."/>
            <person name="Haberer G."/>
            <person name="Hollister J.D."/>
            <person name="Ossowski S."/>
            <person name="Ottilar R.P."/>
            <person name="Salamov A.A."/>
            <person name="Schneeberger K."/>
            <person name="Spannagl M."/>
            <person name="Wang X."/>
            <person name="Yang L."/>
            <person name="Nasrallah M.E."/>
            <person name="Bergelson J."/>
            <person name="Carrington J.C."/>
            <person name="Gaut B.S."/>
            <person name="Schmutz J."/>
            <person name="Mayer K.F.X."/>
            <person name="Van de Peer Y."/>
            <person name="Grigoriev I.V."/>
            <person name="Nordborg M."/>
            <person name="Weigel D."/>
            <person name="Guo Y.-L."/>
        </authorList>
    </citation>
    <scope>NUCLEOTIDE SEQUENCE [LARGE SCALE GENOMIC DNA]</scope>
    <source>
        <strain evidence="3">cv. MN47</strain>
    </source>
</reference>
<sequence>MDSSKSTPDKSDMIILSFYGILFSFPRLGAETKVVRAREKSDAYLQKAIESNDDFFLKLVAEKDEEGHKGEMNMQSFKDAAAELRAKHAVATVAGSEDKTK</sequence>
<name>D7MU73_ARALL</name>
<proteinExistence type="predicted"/>
<gene>
    <name evidence="2" type="ORF">ARALYDRAFT_357682</name>
</gene>
<evidence type="ECO:0000313" key="2">
    <source>
        <dbReference type="EMBL" id="EFH42293.1"/>
    </source>
</evidence>
<dbReference type="Proteomes" id="UP000008694">
    <property type="component" value="Unassembled WGS sequence"/>
</dbReference>
<evidence type="ECO:0000256" key="1">
    <source>
        <dbReference type="SAM" id="Phobius"/>
    </source>
</evidence>
<keyword evidence="1" id="KW-0472">Membrane</keyword>
<organism evidence="3">
    <name type="scientific">Arabidopsis lyrata subsp. lyrata</name>
    <name type="common">Lyre-leaved rock-cress</name>
    <dbReference type="NCBI Taxonomy" id="81972"/>
    <lineage>
        <taxon>Eukaryota</taxon>
        <taxon>Viridiplantae</taxon>
        <taxon>Streptophyta</taxon>
        <taxon>Embryophyta</taxon>
        <taxon>Tracheophyta</taxon>
        <taxon>Spermatophyta</taxon>
        <taxon>Magnoliopsida</taxon>
        <taxon>eudicotyledons</taxon>
        <taxon>Gunneridae</taxon>
        <taxon>Pentapetalae</taxon>
        <taxon>rosids</taxon>
        <taxon>malvids</taxon>
        <taxon>Brassicales</taxon>
        <taxon>Brassicaceae</taxon>
        <taxon>Camelineae</taxon>
        <taxon>Arabidopsis</taxon>
    </lineage>
</organism>
<dbReference type="HOGENOM" id="CLU_2295548_0_0_1"/>
<dbReference type="Gramene" id="fgenesh1_pg.C_scaffold_8001469">
    <property type="protein sequence ID" value="fgenesh1_pg.C_scaffold_8001469"/>
    <property type="gene ID" value="fgenesh1_pg.C_scaffold_8001469"/>
</dbReference>
<evidence type="ECO:0000313" key="3">
    <source>
        <dbReference type="Proteomes" id="UP000008694"/>
    </source>
</evidence>
<keyword evidence="1" id="KW-0812">Transmembrane</keyword>
<feature type="transmembrane region" description="Helical" evidence="1">
    <location>
        <begin position="13"/>
        <end position="30"/>
    </location>
</feature>
<dbReference type="EMBL" id="GL348720">
    <property type="protein sequence ID" value="EFH42293.1"/>
    <property type="molecule type" value="Genomic_DNA"/>
</dbReference>
<dbReference type="AlphaFoldDB" id="D7MU73"/>